<keyword evidence="1" id="KW-1133">Transmembrane helix</keyword>
<accession>A0A3B0UDU6</accession>
<dbReference type="AlphaFoldDB" id="A0A3B0UDU6"/>
<reference evidence="2" key="1">
    <citation type="submission" date="2018-06" db="EMBL/GenBank/DDBJ databases">
        <authorList>
            <person name="Zhirakovskaya E."/>
        </authorList>
    </citation>
    <scope>NUCLEOTIDE SEQUENCE</scope>
</reference>
<feature type="non-terminal residue" evidence="2">
    <location>
        <position position="1"/>
    </location>
</feature>
<proteinExistence type="predicted"/>
<sequence length="68" mass="7459">GGDPDWTLAGIGAGLIAISIPISINFKKKANQALYDHNALMATSARWHYKPTYHFGLSGNGLLLRMRF</sequence>
<feature type="transmembrane region" description="Helical" evidence="1">
    <location>
        <begin position="6"/>
        <end position="26"/>
    </location>
</feature>
<name>A0A3B0UDU6_9ZZZZ</name>
<protein>
    <submittedName>
        <fullName evidence="2">Uncharacterized protein</fullName>
    </submittedName>
</protein>
<evidence type="ECO:0000313" key="2">
    <source>
        <dbReference type="EMBL" id="VAW27290.1"/>
    </source>
</evidence>
<gene>
    <name evidence="2" type="ORF">MNBD_BACTEROID06-1375</name>
</gene>
<evidence type="ECO:0000256" key="1">
    <source>
        <dbReference type="SAM" id="Phobius"/>
    </source>
</evidence>
<organism evidence="2">
    <name type="scientific">hydrothermal vent metagenome</name>
    <dbReference type="NCBI Taxonomy" id="652676"/>
    <lineage>
        <taxon>unclassified sequences</taxon>
        <taxon>metagenomes</taxon>
        <taxon>ecological metagenomes</taxon>
    </lineage>
</organism>
<dbReference type="EMBL" id="UOES01000207">
    <property type="protein sequence ID" value="VAW27290.1"/>
    <property type="molecule type" value="Genomic_DNA"/>
</dbReference>
<keyword evidence="1" id="KW-0812">Transmembrane</keyword>
<keyword evidence="1" id="KW-0472">Membrane</keyword>